<dbReference type="RefSeq" id="WP_071133502.1">
    <property type="nucleotide sequence ID" value="NZ_LIGX01000040.1"/>
</dbReference>
<proteinExistence type="predicted"/>
<reference evidence="2" key="1">
    <citation type="submission" date="2016-09" db="EMBL/GenBank/DDBJ databases">
        <authorList>
            <person name="Koehorst J."/>
        </authorList>
    </citation>
    <scope>NUCLEOTIDE SEQUENCE [LARGE SCALE GENOMIC DNA]</scope>
</reference>
<dbReference type="AlphaFoldDB" id="A0A1C7P9E2"/>
<keyword evidence="2" id="KW-1185">Reference proteome</keyword>
<sequence>MSKKQQDKKANPDVMPNAHFRDLGYMEAKIATVCGAKNVHWRFYDEAKVFPSFLDIVLDEKTTIKGLFQAREMVLRFVSVFEGRVLDALDSYEVRDSSCRMNYRFDPAAYDEYLKRGWLQDEILATRPKQRELKGIGTPEVNEELYRRCLAEMIREKRCSHSMLQRAFLINAGEADAVIELAKKRGVISDDGVVLMEGGEV</sequence>
<accession>A0A1C7P9E2</accession>
<dbReference type="STRING" id="1679444.PYTT_2396"/>
<evidence type="ECO:0000313" key="2">
    <source>
        <dbReference type="Proteomes" id="UP000176204"/>
    </source>
</evidence>
<dbReference type="InterPro" id="IPR036388">
    <property type="entry name" value="WH-like_DNA-bd_sf"/>
</dbReference>
<dbReference type="Gene3D" id="1.10.10.10">
    <property type="entry name" value="Winged helix-like DNA-binding domain superfamily/Winged helix DNA-binding domain"/>
    <property type="match status" value="1"/>
</dbReference>
<dbReference type="EMBL" id="LT629973">
    <property type="protein sequence ID" value="SEH99467.1"/>
    <property type="molecule type" value="Genomic_DNA"/>
</dbReference>
<dbReference type="Proteomes" id="UP000176204">
    <property type="component" value="Chromosome I"/>
</dbReference>
<dbReference type="KEGG" id="agl:PYTT_2396"/>
<protein>
    <submittedName>
        <fullName evidence="1">Uncharacterized protein</fullName>
    </submittedName>
</protein>
<name>A0A1C7P9E2_9BACT</name>
<evidence type="ECO:0000313" key="1">
    <source>
        <dbReference type="EMBL" id="SEH99467.1"/>
    </source>
</evidence>
<organism evidence="1 2">
    <name type="scientific">Akkermansia glycaniphila</name>
    <dbReference type="NCBI Taxonomy" id="1679444"/>
    <lineage>
        <taxon>Bacteria</taxon>
        <taxon>Pseudomonadati</taxon>
        <taxon>Verrucomicrobiota</taxon>
        <taxon>Verrucomicrobiia</taxon>
        <taxon>Verrucomicrobiales</taxon>
        <taxon>Akkermansiaceae</taxon>
        <taxon>Akkermansia</taxon>
    </lineage>
</organism>
<gene>
    <name evidence="1" type="ORF">PYTT_2396</name>
</gene>